<comment type="caution">
    <text evidence="2">The sequence shown here is derived from an EMBL/GenBank/DDBJ whole genome shotgun (WGS) entry which is preliminary data.</text>
</comment>
<reference evidence="2 3" key="1">
    <citation type="submission" date="2019-12" db="EMBL/GenBank/DDBJ databases">
        <title>Draft genome sequences Bradyrhizobium cajani AMBPC1010, Bradyrhizobium pachyrhizi AMBPC1040 and Bradyrhizobium yuanmingense ALSPC3051, three plant growth promoting strains isolated from nodules of Cajanus cajan L. in Dominican Republic.</title>
        <authorList>
            <person name="Flores-Felix J.D."/>
            <person name="Araujo J."/>
            <person name="Diaz-Alcantara C."/>
            <person name="Gonzalez-Andres F."/>
            <person name="Velazquez E."/>
        </authorList>
    </citation>
    <scope>NUCLEOTIDE SEQUENCE [LARGE SCALE GENOMIC DNA]</scope>
    <source>
        <strain evidence="2 3">1040</strain>
    </source>
</reference>
<sequence>MRSIEPQFAIANCGISRFRVWSFGPSRNDVPTNSPNCSPPPRSASRPDG</sequence>
<dbReference type="EMBL" id="WQNF01000009">
    <property type="protein sequence ID" value="MVT66584.1"/>
    <property type="molecule type" value="Genomic_DNA"/>
</dbReference>
<protein>
    <submittedName>
        <fullName evidence="2">Uncharacterized protein</fullName>
    </submittedName>
</protein>
<evidence type="ECO:0000256" key="1">
    <source>
        <dbReference type="SAM" id="MobiDB-lite"/>
    </source>
</evidence>
<feature type="region of interest" description="Disordered" evidence="1">
    <location>
        <begin position="25"/>
        <end position="49"/>
    </location>
</feature>
<evidence type="ECO:0000313" key="2">
    <source>
        <dbReference type="EMBL" id="MVT66584.1"/>
    </source>
</evidence>
<gene>
    <name evidence="2" type="ORF">GPL21_15920</name>
</gene>
<organism evidence="2 3">
    <name type="scientific">Bradyrhizobium pachyrhizi</name>
    <dbReference type="NCBI Taxonomy" id="280333"/>
    <lineage>
        <taxon>Bacteria</taxon>
        <taxon>Pseudomonadati</taxon>
        <taxon>Pseudomonadota</taxon>
        <taxon>Alphaproteobacteria</taxon>
        <taxon>Hyphomicrobiales</taxon>
        <taxon>Nitrobacteraceae</taxon>
        <taxon>Bradyrhizobium</taxon>
    </lineage>
</organism>
<proteinExistence type="predicted"/>
<keyword evidence="3" id="KW-1185">Reference proteome</keyword>
<accession>A0A844SRS6</accession>
<dbReference type="AlphaFoldDB" id="A0A844SRS6"/>
<name>A0A844SRS6_9BRAD</name>
<dbReference type="Proteomes" id="UP000436468">
    <property type="component" value="Unassembled WGS sequence"/>
</dbReference>
<evidence type="ECO:0000313" key="3">
    <source>
        <dbReference type="Proteomes" id="UP000436468"/>
    </source>
</evidence>